<evidence type="ECO:0000313" key="1">
    <source>
        <dbReference type="EMBL" id="AWV47391.1"/>
    </source>
</evidence>
<gene>
    <name evidence="1" type="ORF">DIJ64_02675</name>
</gene>
<reference evidence="1 2" key="1">
    <citation type="submission" date="2018-05" db="EMBL/GenBank/DDBJ databases">
        <title>Evolution of small genomes with special reference to Mycobacterium leprae.</title>
        <authorList>
            <person name="Mohanty P.S."/>
            <person name="Bansal A.K."/>
            <person name="Gupta U.D."/>
            <person name="Naaz F."/>
            <person name="Dwivedi V.D."/>
            <person name="Singh H."/>
            <person name="Gupta G."/>
            <person name="Sharma S."/>
            <person name="Arora M."/>
        </authorList>
    </citation>
    <scope>NUCLEOTIDE SEQUENCE [LARGE SCALE GENOMIC DNA]</scope>
    <source>
        <strain evidence="1 2">MRHRU-235-G</strain>
    </source>
</reference>
<name>A0AAD0P7A9_MYCLR</name>
<dbReference type="Proteomes" id="UP000249682">
    <property type="component" value="Chromosome"/>
</dbReference>
<dbReference type="AlphaFoldDB" id="A0AAD0P7A9"/>
<dbReference type="EMBL" id="CP029543">
    <property type="protein sequence ID" value="AWV47391.1"/>
    <property type="molecule type" value="Genomic_DNA"/>
</dbReference>
<organism evidence="1 2">
    <name type="scientific">Mycobacterium leprae</name>
    <dbReference type="NCBI Taxonomy" id="1769"/>
    <lineage>
        <taxon>Bacteria</taxon>
        <taxon>Bacillati</taxon>
        <taxon>Actinomycetota</taxon>
        <taxon>Actinomycetes</taxon>
        <taxon>Mycobacteriales</taxon>
        <taxon>Mycobacteriaceae</taxon>
        <taxon>Mycobacterium</taxon>
    </lineage>
</organism>
<sequence length="60" mass="6584">MIAATVLAVNLRRLTAVLMFGWSGQDHRPVADLAYSCFIPRAGRPLMYLAGERLPGLLRG</sequence>
<protein>
    <submittedName>
        <fullName evidence="1">Uncharacterized protein</fullName>
    </submittedName>
</protein>
<proteinExistence type="predicted"/>
<accession>A0AAD0P7A9</accession>
<evidence type="ECO:0000313" key="2">
    <source>
        <dbReference type="Proteomes" id="UP000249682"/>
    </source>
</evidence>